<protein>
    <recommendedName>
        <fullName evidence="3">DUF4157 domain-containing protein</fullName>
    </recommendedName>
</protein>
<dbReference type="Proteomes" id="UP000250088">
    <property type="component" value="Chromosome"/>
</dbReference>
<dbReference type="NCBIfam" id="NF038145">
    <property type="entry name" value="Hvo_1808_fam"/>
    <property type="match status" value="1"/>
</dbReference>
<evidence type="ECO:0000313" key="2">
    <source>
        <dbReference type="Proteomes" id="UP000250088"/>
    </source>
</evidence>
<dbReference type="AlphaFoldDB" id="A0A2Z2HR05"/>
<reference evidence="2" key="1">
    <citation type="submission" date="2017-02" db="EMBL/GenBank/DDBJ databases">
        <title>Natronthermophilus aegyptiacus gen. nov.,sp. nov., an aerobic, extremely halophilic alkalithermophilic archaeon isolated from the athalassohaline Wadi An Natrun, Egypt.</title>
        <authorList>
            <person name="Zhao B."/>
        </authorList>
    </citation>
    <scope>NUCLEOTIDE SEQUENCE [LARGE SCALE GENOMIC DNA]</scope>
    <source>
        <strain evidence="2">JW/NM-HA 15</strain>
    </source>
</reference>
<dbReference type="GeneID" id="32893905"/>
<evidence type="ECO:0000313" key="1">
    <source>
        <dbReference type="EMBL" id="ARS89590.1"/>
    </source>
</evidence>
<proteinExistence type="predicted"/>
<accession>A0A2Z2HR05</accession>
<dbReference type="RefSeq" id="WP_086887967.1">
    <property type="nucleotide sequence ID" value="NZ_CP019893.1"/>
</dbReference>
<dbReference type="EMBL" id="CP019893">
    <property type="protein sequence ID" value="ARS89590.1"/>
    <property type="molecule type" value="Genomic_DNA"/>
</dbReference>
<gene>
    <name evidence="1" type="ORF">B1756_07455</name>
</gene>
<organism evidence="1 2">
    <name type="scientific">Natrarchaeobaculum aegyptiacum</name>
    <dbReference type="NCBI Taxonomy" id="745377"/>
    <lineage>
        <taxon>Archaea</taxon>
        <taxon>Methanobacteriati</taxon>
        <taxon>Methanobacteriota</taxon>
        <taxon>Stenosarchaea group</taxon>
        <taxon>Halobacteria</taxon>
        <taxon>Halobacteriales</taxon>
        <taxon>Natrialbaceae</taxon>
        <taxon>Natrarchaeobaculum</taxon>
    </lineage>
</organism>
<dbReference type="KEGG" id="naj:B1756_07455"/>
<dbReference type="OrthoDB" id="85977at2157"/>
<name>A0A2Z2HR05_9EURY</name>
<dbReference type="InterPro" id="IPR047792">
    <property type="entry name" value="Hvo_1808-like"/>
</dbReference>
<evidence type="ECO:0008006" key="3">
    <source>
        <dbReference type="Google" id="ProtNLM"/>
    </source>
</evidence>
<sequence>MHSSRNQVLAILAVAAVALLAVALASGALFAVLPGDGPNLLADDRPDEPSTSETVGYVEGYWYDDDLPVDDRDSAALTEDELEAVVYRSMARVEHIRGLTFQEEVPVEVLSRDEFQEEADLFGNVTDEQRLHQNVYLEALFLADRETPADSEVEALYDGTVGGYYDPATNEIVLVAEDPDEPETDEIVLGHELLHALQDQHFDLSQYDRETIDQDAAKNGLIEGDAVWVETEYADRCASEWDCLEPSISAGGSPAINWGLYLIVLQPYDDGPDYVDHLLEEGGWDAVDAAYDEPPASSSEIIRPGDEREPVSIDVADRSSDEWRQYEIDGAVANETLGEVGKASMFAAGAVDPARPGVVSEDAFFEGRTGVLADLDYDQPYTDGWAGDEFVTYVHEDADATDDPLAAVEHSGFVWQSEWVSEDDAAEFVDGYEQLLEYHGAEEIEVDGGDADVYEIDENYPGAYAITQDDETVTIVRAPSVDDLEDVDAGAVAGE</sequence>
<keyword evidence="2" id="KW-1185">Reference proteome</keyword>